<dbReference type="InterPro" id="IPR014729">
    <property type="entry name" value="Rossmann-like_a/b/a_fold"/>
</dbReference>
<dbReference type="GO" id="GO:0006529">
    <property type="term" value="P:asparagine biosynthetic process"/>
    <property type="evidence" value="ECO:0007669"/>
    <property type="project" value="InterPro"/>
</dbReference>
<dbReference type="Proteomes" id="UP000248966">
    <property type="component" value="Unassembled WGS sequence"/>
</dbReference>
<dbReference type="InterPro" id="IPR001962">
    <property type="entry name" value="Asn_synthase"/>
</dbReference>
<dbReference type="Gene3D" id="3.40.50.620">
    <property type="entry name" value="HUPs"/>
    <property type="match status" value="1"/>
</dbReference>
<feature type="domain" description="Asparagine synthetase" evidence="1">
    <location>
        <begin position="350"/>
        <end position="448"/>
    </location>
</feature>
<proteinExistence type="predicted"/>
<dbReference type="Pfam" id="PF00733">
    <property type="entry name" value="Asn_synthase"/>
    <property type="match status" value="2"/>
</dbReference>
<dbReference type="CDD" id="cd01991">
    <property type="entry name" value="Asn_synthase_B_C"/>
    <property type="match status" value="1"/>
</dbReference>
<comment type="caution">
    <text evidence="2">The sequence shown here is derived from an EMBL/GenBank/DDBJ whole genome shotgun (WGS) entry which is preliminary data.</text>
</comment>
<dbReference type="AlphaFoldDB" id="A0A328NBL3"/>
<gene>
    <name evidence="2" type="ORF">LAH08_01621</name>
</gene>
<name>A0A328NBL3_9ACTN</name>
<sequence length="472" mass="50474">MSGGWVVVANRRVTGLEPMGECVEVGDLFVYHRGLAAGLPSAAPFDIDVRTLTAAPALGELPTKPAQRTVLQVAEDAVTAFTSVFNEDAIYVAEDPATGGFAFFTDLLLAAAILPAWGSAARVRSAPAGTDPEATLVDGIRRLDHSVRQRRARTASGWLTSTAPRAEDFLEQFRTPFRDDPLAAGQAQLAELDAVIAGISAARPEATYASLLSGGIDSGTVTYLAAARNLDVRPYSVGTPWGDEFSDAAELCEVAGLKLHPLLLDEDSIIRAVPAAVRWLGVTTPEVVEVALTATAFYQSGVLEPGRVLLTGYGSDLINAGLFTPFEHPDELIGQGIEAVARTRTSGELANRMALAYGVETFHPFWTLPVMRTALETTPACKVRDGREKFHLRTAMAAHVTPAIAWRRKIAVHHGGNLQDGVRRRLAADSGQSDPSRVYQACFADLLALAGQGHLDDWNPDEVYARALAAIR</sequence>
<dbReference type="EMBL" id="PYAA01000008">
    <property type="protein sequence ID" value="RAO04273.1"/>
    <property type="molecule type" value="Genomic_DNA"/>
</dbReference>
<feature type="domain" description="Asparagine synthetase" evidence="1">
    <location>
        <begin position="206"/>
        <end position="323"/>
    </location>
</feature>
<evidence type="ECO:0000313" key="3">
    <source>
        <dbReference type="Proteomes" id="UP000248966"/>
    </source>
</evidence>
<dbReference type="RefSeq" id="WP_112583129.1">
    <property type="nucleotide sequence ID" value="NZ_PYAA01000008.1"/>
</dbReference>
<accession>A0A328NBL3</accession>
<reference evidence="2 3" key="1">
    <citation type="submission" date="2018-03" db="EMBL/GenBank/DDBJ databases">
        <title>Defining the species Micromonospora saelicesensis and Micromonospora noduli under the framework of genomics.</title>
        <authorList>
            <person name="Riesco R."/>
            <person name="Trujillo M.E."/>
        </authorList>
    </citation>
    <scope>NUCLEOTIDE SEQUENCE [LARGE SCALE GENOMIC DNA]</scope>
    <source>
        <strain evidence="2 3">LAH08</strain>
    </source>
</reference>
<evidence type="ECO:0000259" key="1">
    <source>
        <dbReference type="Pfam" id="PF00733"/>
    </source>
</evidence>
<dbReference type="SUPFAM" id="SSF52402">
    <property type="entry name" value="Adenine nucleotide alpha hydrolases-like"/>
    <property type="match status" value="1"/>
</dbReference>
<protein>
    <submittedName>
        <fullName evidence="2">Asparagine synthase (Glutamine-hydrolyzing)</fullName>
    </submittedName>
</protein>
<dbReference type="GO" id="GO:0004066">
    <property type="term" value="F:asparagine synthase (glutamine-hydrolyzing) activity"/>
    <property type="evidence" value="ECO:0007669"/>
    <property type="project" value="InterPro"/>
</dbReference>
<organism evidence="2 3">
    <name type="scientific">Micromonospora noduli</name>
    <dbReference type="NCBI Taxonomy" id="709876"/>
    <lineage>
        <taxon>Bacteria</taxon>
        <taxon>Bacillati</taxon>
        <taxon>Actinomycetota</taxon>
        <taxon>Actinomycetes</taxon>
        <taxon>Micromonosporales</taxon>
        <taxon>Micromonosporaceae</taxon>
        <taxon>Micromonospora</taxon>
    </lineage>
</organism>
<evidence type="ECO:0000313" key="2">
    <source>
        <dbReference type="EMBL" id="RAO04273.1"/>
    </source>
</evidence>